<dbReference type="SMART" id="SM00448">
    <property type="entry name" value="REC"/>
    <property type="match status" value="1"/>
</dbReference>
<dbReference type="PROSITE" id="PS50110">
    <property type="entry name" value="RESPONSE_REGULATORY"/>
    <property type="match status" value="1"/>
</dbReference>
<feature type="domain" description="Response regulatory" evidence="2">
    <location>
        <begin position="8"/>
        <end position="130"/>
    </location>
</feature>
<dbReference type="Pfam" id="PF00072">
    <property type="entry name" value="Response_reg"/>
    <property type="match status" value="1"/>
</dbReference>
<proteinExistence type="predicted"/>
<dbReference type="InterPro" id="IPR001789">
    <property type="entry name" value="Sig_transdc_resp-reg_receiver"/>
</dbReference>
<organism evidence="3">
    <name type="scientific">Deinococcus sonorensis KR-87</name>
    <dbReference type="NCBI Taxonomy" id="694439"/>
    <lineage>
        <taxon>Bacteria</taxon>
        <taxon>Thermotogati</taxon>
        <taxon>Deinococcota</taxon>
        <taxon>Deinococci</taxon>
        <taxon>Deinococcales</taxon>
        <taxon>Deinococcaceae</taxon>
        <taxon>Deinococcus</taxon>
    </lineage>
</organism>
<dbReference type="Gene3D" id="3.40.50.2300">
    <property type="match status" value="1"/>
</dbReference>
<reference evidence="3" key="1">
    <citation type="submission" date="2024-06" db="EMBL/GenBank/DDBJ databases">
        <title>Draft Genome Sequence of Deinococcus sonorensis Type Strain KR-87, a Biofilm Producing Representative of the Genus Deinococcus.</title>
        <authorList>
            <person name="Boren L.S."/>
            <person name="Grosso R.A."/>
            <person name="Hugenberg-Cox A.N."/>
            <person name="Hill J.T.E."/>
            <person name="Albert C.M."/>
            <person name="Tuohy J.M."/>
        </authorList>
    </citation>
    <scope>NUCLEOTIDE SEQUENCE</scope>
    <source>
        <strain evidence="3">KR-87</strain>
        <plasmid evidence="3">pDson01</plasmid>
    </source>
</reference>
<keyword evidence="3" id="KW-0614">Plasmid</keyword>
<keyword evidence="1" id="KW-0597">Phosphoprotein</keyword>
<gene>
    <name evidence="3" type="ORF">ABOD76_02975</name>
</gene>
<name>A0AAU7U5C0_9DEIO</name>
<dbReference type="CDD" id="cd17557">
    <property type="entry name" value="REC_Rcp-like"/>
    <property type="match status" value="1"/>
</dbReference>
<sequence>MPDARRLQVVLVDDSQADTFLMQEIFSALLPTPNVTVYHDSREALSALQTQPPQQHPDLMLLDINMPGLNGHDLLRAVKADLRLRRVPVIMYSTSKAASDIRRSYDHHAAAYLVKAAGFAQMEAQLQGLWRYWSQHALSRQTA</sequence>
<dbReference type="SUPFAM" id="SSF52172">
    <property type="entry name" value="CheY-like"/>
    <property type="match status" value="1"/>
</dbReference>
<dbReference type="GO" id="GO:0000160">
    <property type="term" value="P:phosphorelay signal transduction system"/>
    <property type="evidence" value="ECO:0007669"/>
    <property type="project" value="InterPro"/>
</dbReference>
<dbReference type="RefSeq" id="WP_350241312.1">
    <property type="nucleotide sequence ID" value="NZ_CP158297.1"/>
</dbReference>
<dbReference type="PANTHER" id="PTHR44520">
    <property type="entry name" value="RESPONSE REGULATOR RCP1-RELATED"/>
    <property type="match status" value="1"/>
</dbReference>
<protein>
    <submittedName>
        <fullName evidence="3">Response regulator</fullName>
    </submittedName>
</protein>
<dbReference type="EMBL" id="CP158297">
    <property type="protein sequence ID" value="XBV83664.1"/>
    <property type="molecule type" value="Genomic_DNA"/>
</dbReference>
<dbReference type="InterPro" id="IPR011006">
    <property type="entry name" value="CheY-like_superfamily"/>
</dbReference>
<dbReference type="AlphaFoldDB" id="A0AAU7U5C0"/>
<feature type="modified residue" description="4-aspartylphosphate" evidence="1">
    <location>
        <position position="63"/>
    </location>
</feature>
<evidence type="ECO:0000256" key="1">
    <source>
        <dbReference type="PROSITE-ProRule" id="PRU00169"/>
    </source>
</evidence>
<dbReference type="PANTHER" id="PTHR44520:SF2">
    <property type="entry name" value="RESPONSE REGULATOR RCP1"/>
    <property type="match status" value="1"/>
</dbReference>
<accession>A0AAU7U5C0</accession>
<dbReference type="InterPro" id="IPR052893">
    <property type="entry name" value="TCS_response_regulator"/>
</dbReference>
<dbReference type="KEGG" id="dsc:ABOD76_02975"/>
<evidence type="ECO:0000259" key="2">
    <source>
        <dbReference type="PROSITE" id="PS50110"/>
    </source>
</evidence>
<geneLocation type="plasmid" evidence="3">
    <name>pDson01</name>
</geneLocation>
<evidence type="ECO:0000313" key="3">
    <source>
        <dbReference type="EMBL" id="XBV83664.1"/>
    </source>
</evidence>